<evidence type="ECO:0000313" key="5">
    <source>
        <dbReference type="EMBL" id="KKL23803.1"/>
    </source>
</evidence>
<reference evidence="5" key="1">
    <citation type="journal article" date="2015" name="Nature">
        <title>Complex archaea that bridge the gap between prokaryotes and eukaryotes.</title>
        <authorList>
            <person name="Spang A."/>
            <person name="Saw J.H."/>
            <person name="Jorgensen S.L."/>
            <person name="Zaremba-Niedzwiedzka K."/>
            <person name="Martijn J."/>
            <person name="Lind A.E."/>
            <person name="van Eijk R."/>
            <person name="Schleper C."/>
            <person name="Guy L."/>
            <person name="Ettema T.J."/>
        </authorList>
    </citation>
    <scope>NUCLEOTIDE SEQUENCE</scope>
</reference>
<proteinExistence type="predicted"/>
<dbReference type="PANTHER" id="PTHR30349:SF77">
    <property type="entry name" value="TYROSINE RECOMBINASE XERC"/>
    <property type="match status" value="1"/>
</dbReference>
<dbReference type="SUPFAM" id="SSF56349">
    <property type="entry name" value="DNA breaking-rejoining enzymes"/>
    <property type="match status" value="1"/>
</dbReference>
<dbReference type="InterPro" id="IPR011010">
    <property type="entry name" value="DNA_brk_join_enz"/>
</dbReference>
<dbReference type="PROSITE" id="PS51898">
    <property type="entry name" value="TYR_RECOMBINASE"/>
    <property type="match status" value="1"/>
</dbReference>
<dbReference type="GO" id="GO:0015074">
    <property type="term" value="P:DNA integration"/>
    <property type="evidence" value="ECO:0007669"/>
    <property type="project" value="UniProtKB-KW"/>
</dbReference>
<dbReference type="GO" id="GO:0006310">
    <property type="term" value="P:DNA recombination"/>
    <property type="evidence" value="ECO:0007669"/>
    <property type="project" value="UniProtKB-KW"/>
</dbReference>
<dbReference type="AlphaFoldDB" id="A0A0F9EIS9"/>
<organism evidence="5">
    <name type="scientific">marine sediment metagenome</name>
    <dbReference type="NCBI Taxonomy" id="412755"/>
    <lineage>
        <taxon>unclassified sequences</taxon>
        <taxon>metagenomes</taxon>
        <taxon>ecological metagenomes</taxon>
    </lineage>
</organism>
<dbReference type="InterPro" id="IPR050090">
    <property type="entry name" value="Tyrosine_recombinase_XerCD"/>
</dbReference>
<dbReference type="InterPro" id="IPR002104">
    <property type="entry name" value="Integrase_catalytic"/>
</dbReference>
<dbReference type="Gene3D" id="1.10.443.10">
    <property type="entry name" value="Intergrase catalytic core"/>
    <property type="match status" value="1"/>
</dbReference>
<sequence>PNFLLTDKGKPLYPKFVYKIVNSYLRFVTTMEHRSPHILRHTFATHMLNRGADLNAIKEILGHANLSATQVYTHNTFEKLVTIYKQAHPRA</sequence>
<name>A0A0F9EIS9_9ZZZZ</name>
<feature type="non-terminal residue" evidence="5">
    <location>
        <position position="1"/>
    </location>
</feature>
<dbReference type="InterPro" id="IPR013762">
    <property type="entry name" value="Integrase-like_cat_sf"/>
</dbReference>
<keyword evidence="3" id="KW-0233">DNA recombination</keyword>
<comment type="caution">
    <text evidence="5">The sequence shown here is derived from an EMBL/GenBank/DDBJ whole genome shotgun (WGS) entry which is preliminary data.</text>
</comment>
<keyword evidence="2" id="KW-0229">DNA integration</keyword>
<comment type="subcellular location">
    <subcellularLocation>
        <location evidence="1">Cytoplasm</location>
    </subcellularLocation>
</comment>
<gene>
    <name evidence="5" type="ORF">LCGC14_2421750</name>
</gene>
<feature type="domain" description="Tyr recombinase" evidence="4">
    <location>
        <begin position="1"/>
        <end position="85"/>
    </location>
</feature>
<dbReference type="GO" id="GO:0003677">
    <property type="term" value="F:DNA binding"/>
    <property type="evidence" value="ECO:0007669"/>
    <property type="project" value="InterPro"/>
</dbReference>
<dbReference type="EMBL" id="LAZR01036837">
    <property type="protein sequence ID" value="KKL23803.1"/>
    <property type="molecule type" value="Genomic_DNA"/>
</dbReference>
<evidence type="ECO:0000259" key="4">
    <source>
        <dbReference type="PROSITE" id="PS51898"/>
    </source>
</evidence>
<dbReference type="Pfam" id="PF00589">
    <property type="entry name" value="Phage_integrase"/>
    <property type="match status" value="1"/>
</dbReference>
<evidence type="ECO:0000256" key="1">
    <source>
        <dbReference type="ARBA" id="ARBA00004496"/>
    </source>
</evidence>
<evidence type="ECO:0000256" key="2">
    <source>
        <dbReference type="ARBA" id="ARBA00022908"/>
    </source>
</evidence>
<accession>A0A0F9EIS9</accession>
<dbReference type="GO" id="GO:0005737">
    <property type="term" value="C:cytoplasm"/>
    <property type="evidence" value="ECO:0007669"/>
    <property type="project" value="UniProtKB-SubCell"/>
</dbReference>
<dbReference type="PANTHER" id="PTHR30349">
    <property type="entry name" value="PHAGE INTEGRASE-RELATED"/>
    <property type="match status" value="1"/>
</dbReference>
<evidence type="ECO:0000256" key="3">
    <source>
        <dbReference type="ARBA" id="ARBA00023172"/>
    </source>
</evidence>
<protein>
    <recommendedName>
        <fullName evidence="4">Tyr recombinase domain-containing protein</fullName>
    </recommendedName>
</protein>